<keyword evidence="6" id="KW-0539">Nucleus</keyword>
<feature type="domain" description="HTH myb-type" evidence="8">
    <location>
        <begin position="76"/>
        <end position="126"/>
    </location>
</feature>
<dbReference type="GO" id="GO:0005634">
    <property type="term" value="C:nucleus"/>
    <property type="evidence" value="ECO:0007669"/>
    <property type="project" value="UniProtKB-SubCell"/>
</dbReference>
<accession>A0A9D4Y9L8</accession>
<keyword evidence="10" id="KW-1185">Reference proteome</keyword>
<dbReference type="InterPro" id="IPR017930">
    <property type="entry name" value="Myb_dom"/>
</dbReference>
<evidence type="ECO:0000256" key="2">
    <source>
        <dbReference type="ARBA" id="ARBA00022737"/>
    </source>
</evidence>
<dbReference type="EMBL" id="JAMSHJ010000002">
    <property type="protein sequence ID" value="KAI5433405.1"/>
    <property type="molecule type" value="Genomic_DNA"/>
</dbReference>
<evidence type="ECO:0000256" key="3">
    <source>
        <dbReference type="ARBA" id="ARBA00023015"/>
    </source>
</evidence>
<dbReference type="InterPro" id="IPR001005">
    <property type="entry name" value="SANT/Myb"/>
</dbReference>
<comment type="caution">
    <text evidence="9">The sequence shown here is derived from an EMBL/GenBank/DDBJ whole genome shotgun (WGS) entry which is preliminary data.</text>
</comment>
<proteinExistence type="predicted"/>
<dbReference type="GO" id="GO:0003677">
    <property type="term" value="F:DNA binding"/>
    <property type="evidence" value="ECO:0007669"/>
    <property type="project" value="UniProtKB-KW"/>
</dbReference>
<keyword evidence="5" id="KW-0804">Transcription</keyword>
<evidence type="ECO:0000256" key="4">
    <source>
        <dbReference type="ARBA" id="ARBA00023125"/>
    </source>
</evidence>
<dbReference type="InterPro" id="IPR009057">
    <property type="entry name" value="Homeodomain-like_sf"/>
</dbReference>
<keyword evidence="2" id="KW-0677">Repeat</keyword>
<feature type="domain" description="Myb-like" evidence="7">
    <location>
        <begin position="72"/>
        <end position="116"/>
    </location>
</feature>
<dbReference type="CDD" id="cd00167">
    <property type="entry name" value="SANT"/>
    <property type="match status" value="2"/>
</dbReference>
<evidence type="ECO:0000256" key="1">
    <source>
        <dbReference type="ARBA" id="ARBA00004123"/>
    </source>
</evidence>
<organism evidence="9 10">
    <name type="scientific">Pisum sativum</name>
    <name type="common">Garden pea</name>
    <name type="synonym">Lathyrus oleraceus</name>
    <dbReference type="NCBI Taxonomy" id="3888"/>
    <lineage>
        <taxon>Eukaryota</taxon>
        <taxon>Viridiplantae</taxon>
        <taxon>Streptophyta</taxon>
        <taxon>Embryophyta</taxon>
        <taxon>Tracheophyta</taxon>
        <taxon>Spermatophyta</taxon>
        <taxon>Magnoliopsida</taxon>
        <taxon>eudicotyledons</taxon>
        <taxon>Gunneridae</taxon>
        <taxon>Pentapetalae</taxon>
        <taxon>rosids</taxon>
        <taxon>fabids</taxon>
        <taxon>Fabales</taxon>
        <taxon>Fabaceae</taxon>
        <taxon>Papilionoideae</taxon>
        <taxon>50 kb inversion clade</taxon>
        <taxon>NPAAA clade</taxon>
        <taxon>Hologalegina</taxon>
        <taxon>IRL clade</taxon>
        <taxon>Fabeae</taxon>
        <taxon>Lathyrus</taxon>
    </lineage>
</organism>
<evidence type="ECO:0000313" key="10">
    <source>
        <dbReference type="Proteomes" id="UP001058974"/>
    </source>
</evidence>
<comment type="subcellular location">
    <subcellularLocation>
        <location evidence="1">Nucleus</location>
    </subcellularLocation>
</comment>
<dbReference type="Pfam" id="PF00249">
    <property type="entry name" value="Myb_DNA-binding"/>
    <property type="match status" value="2"/>
</dbReference>
<evidence type="ECO:0000313" key="9">
    <source>
        <dbReference type="EMBL" id="KAI5433405.1"/>
    </source>
</evidence>
<dbReference type="Gene3D" id="1.10.10.60">
    <property type="entry name" value="Homeodomain-like"/>
    <property type="match status" value="2"/>
</dbReference>
<dbReference type="SUPFAM" id="SSF46689">
    <property type="entry name" value="Homeodomain-like"/>
    <property type="match status" value="1"/>
</dbReference>
<evidence type="ECO:0000256" key="5">
    <source>
        <dbReference type="ARBA" id="ARBA00023163"/>
    </source>
</evidence>
<evidence type="ECO:0000256" key="6">
    <source>
        <dbReference type="ARBA" id="ARBA00023242"/>
    </source>
</evidence>
<gene>
    <name evidence="9" type="ORF">KIW84_020617</name>
</gene>
<dbReference type="PROSITE" id="PS50090">
    <property type="entry name" value="MYB_LIKE"/>
    <property type="match status" value="2"/>
</dbReference>
<sequence length="448" mass="53104">MASSSLQQEKCNHGEDTRNIVLKKGTWSKEEDQLLREYVTKYGVGKWDSVRKKIKLVRDGKSCRIRWLNHLNSILKKCFFNEEERRKLIHLYNELGPKWSQMVSQFPGRTDNELKNFINSKKRSLKNSRKHLISENINHVDELNNNVGEISNQQNNASQEEEMEFDHQEDTLHGNYLLDQIYDDKNINNFQQFSTLVDDLSTCFNNHVVPTLDDRFPTLPECSYFQDMEDIVPSFSSSNLFFDQEDTLHGNYLLDQIYDDKNINNFQQFSTLADDSSTCFNNHAVPTLDDRFSTLPECSYFQDMEDIVPSFSSSNMFFDQDLPPYNLDMDHQLPQEMFSDQYLQNPYLLSNMFFDQDLPPYNLDMDYQLPQEMFSDQYLQNPDLSSNMFFDQDLPPIPQYYPYNIDMDYQLPQEMHSDQYLQNPILSYEEPQYEILEPWLLSECVPLW</sequence>
<dbReference type="Proteomes" id="UP001058974">
    <property type="component" value="Chromosome 2"/>
</dbReference>
<feature type="domain" description="HTH myb-type" evidence="8">
    <location>
        <begin position="19"/>
        <end position="75"/>
    </location>
</feature>
<evidence type="ECO:0000259" key="8">
    <source>
        <dbReference type="PROSITE" id="PS51294"/>
    </source>
</evidence>
<protein>
    <submittedName>
        <fullName evidence="9">Uncharacterized protein</fullName>
    </submittedName>
</protein>
<dbReference type="PANTHER" id="PTHR47995">
    <property type="entry name" value="TRANSCRIPTION FACTOR MYB33-RELATED"/>
    <property type="match status" value="1"/>
</dbReference>
<dbReference type="Gramene" id="Psat02G0061700-T1">
    <property type="protein sequence ID" value="KAI5433405.1"/>
    <property type="gene ID" value="KIW84_020617"/>
</dbReference>
<evidence type="ECO:0000259" key="7">
    <source>
        <dbReference type="PROSITE" id="PS50090"/>
    </source>
</evidence>
<dbReference type="PROSITE" id="PS51294">
    <property type="entry name" value="HTH_MYB"/>
    <property type="match status" value="2"/>
</dbReference>
<dbReference type="SMART" id="SM00717">
    <property type="entry name" value="SANT"/>
    <property type="match status" value="2"/>
</dbReference>
<dbReference type="AlphaFoldDB" id="A0A9D4Y9L8"/>
<name>A0A9D4Y9L8_PEA</name>
<dbReference type="PANTHER" id="PTHR47995:SF18">
    <property type="entry name" value="TRANSCRIPTION FACTOR MYB65"/>
    <property type="match status" value="1"/>
</dbReference>
<keyword evidence="3" id="KW-0805">Transcription regulation</keyword>
<dbReference type="OrthoDB" id="2143914at2759"/>
<reference evidence="9 10" key="1">
    <citation type="journal article" date="2022" name="Nat. Genet.">
        <title>Improved pea reference genome and pan-genome highlight genomic features and evolutionary characteristics.</title>
        <authorList>
            <person name="Yang T."/>
            <person name="Liu R."/>
            <person name="Luo Y."/>
            <person name="Hu S."/>
            <person name="Wang D."/>
            <person name="Wang C."/>
            <person name="Pandey M.K."/>
            <person name="Ge S."/>
            <person name="Xu Q."/>
            <person name="Li N."/>
            <person name="Li G."/>
            <person name="Huang Y."/>
            <person name="Saxena R.K."/>
            <person name="Ji Y."/>
            <person name="Li M."/>
            <person name="Yan X."/>
            <person name="He Y."/>
            <person name="Liu Y."/>
            <person name="Wang X."/>
            <person name="Xiang C."/>
            <person name="Varshney R.K."/>
            <person name="Ding H."/>
            <person name="Gao S."/>
            <person name="Zong X."/>
        </authorList>
    </citation>
    <scope>NUCLEOTIDE SEQUENCE [LARGE SCALE GENOMIC DNA]</scope>
    <source>
        <strain evidence="9 10">cv. Zhongwan 6</strain>
    </source>
</reference>
<keyword evidence="4" id="KW-0238">DNA-binding</keyword>
<feature type="domain" description="Myb-like" evidence="7">
    <location>
        <begin position="19"/>
        <end position="71"/>
    </location>
</feature>